<dbReference type="AlphaFoldDB" id="A0A016TAE2"/>
<proteinExistence type="predicted"/>
<evidence type="ECO:0000313" key="2">
    <source>
        <dbReference type="Proteomes" id="UP000024635"/>
    </source>
</evidence>
<evidence type="ECO:0000313" key="1">
    <source>
        <dbReference type="EMBL" id="EYB99645.1"/>
    </source>
</evidence>
<gene>
    <name evidence="1" type="primary">Acey_s0121.g976</name>
    <name evidence="1" type="ORF">Y032_0121g976</name>
</gene>
<reference evidence="2" key="1">
    <citation type="journal article" date="2015" name="Nat. Genet.">
        <title>The genome and transcriptome of the zoonotic hookworm Ancylostoma ceylanicum identify infection-specific gene families.</title>
        <authorList>
            <person name="Schwarz E.M."/>
            <person name="Hu Y."/>
            <person name="Antoshechkin I."/>
            <person name="Miller M.M."/>
            <person name="Sternberg P.W."/>
            <person name="Aroian R.V."/>
        </authorList>
    </citation>
    <scope>NUCLEOTIDE SEQUENCE</scope>
    <source>
        <strain evidence="2">HY135</strain>
    </source>
</reference>
<dbReference type="Proteomes" id="UP000024635">
    <property type="component" value="Unassembled WGS sequence"/>
</dbReference>
<comment type="caution">
    <text evidence="1">The sequence shown here is derived from an EMBL/GenBank/DDBJ whole genome shotgun (WGS) entry which is preliminary data.</text>
</comment>
<organism evidence="1 2">
    <name type="scientific">Ancylostoma ceylanicum</name>
    <dbReference type="NCBI Taxonomy" id="53326"/>
    <lineage>
        <taxon>Eukaryota</taxon>
        <taxon>Metazoa</taxon>
        <taxon>Ecdysozoa</taxon>
        <taxon>Nematoda</taxon>
        <taxon>Chromadorea</taxon>
        <taxon>Rhabditida</taxon>
        <taxon>Rhabditina</taxon>
        <taxon>Rhabditomorpha</taxon>
        <taxon>Strongyloidea</taxon>
        <taxon>Ancylostomatidae</taxon>
        <taxon>Ancylostomatinae</taxon>
        <taxon>Ancylostoma</taxon>
    </lineage>
</organism>
<protein>
    <submittedName>
        <fullName evidence="1">Uncharacterized protein</fullName>
    </submittedName>
</protein>
<dbReference type="EMBL" id="JARK01001457">
    <property type="protein sequence ID" value="EYB99645.1"/>
    <property type="molecule type" value="Genomic_DNA"/>
</dbReference>
<keyword evidence="2" id="KW-1185">Reference proteome</keyword>
<sequence>MMFMDSGRQRSCTDIRDPYLNICKFIWEISIRSQTMAAFRALPYLHKTSSEQSPKYYCKGNPDFPGRRIVTKPFQ</sequence>
<accession>A0A016TAE2</accession>
<name>A0A016TAE2_9BILA</name>